<dbReference type="CDD" id="cd09110">
    <property type="entry name" value="PLDc_CLS_1"/>
    <property type="match status" value="1"/>
</dbReference>
<evidence type="ECO:0000256" key="3">
    <source>
        <dbReference type="ARBA" id="ARBA00022516"/>
    </source>
</evidence>
<evidence type="ECO:0000313" key="16">
    <source>
        <dbReference type="Proteomes" id="UP000563523"/>
    </source>
</evidence>
<keyword evidence="11 12" id="KW-1208">Phospholipid metabolism</keyword>
<comment type="similarity">
    <text evidence="12">Belongs to the phospholipase D family. Cardiolipin synthase subfamily.</text>
</comment>
<evidence type="ECO:0000313" key="15">
    <source>
        <dbReference type="EMBL" id="NVY96467.1"/>
    </source>
</evidence>
<feature type="active site" evidence="12">
    <location>
        <position position="405"/>
    </location>
</feature>
<comment type="subcellular location">
    <subcellularLocation>
        <location evidence="1 12">Cell membrane</location>
        <topology evidence="1 12">Multi-pass membrane protein</topology>
    </subcellularLocation>
</comment>
<evidence type="ECO:0000259" key="14">
    <source>
        <dbReference type="PROSITE" id="PS50035"/>
    </source>
</evidence>
<sequence>MSLVVNLSIIVILLNSIAAIITVFHRQRSIPATLAWLMLLILLPILGFFIFAFFGRGIAQENLFAISNVEHIGLDHLKNLVRVESNQNRPHLARETTNKVQRQIKFFNRAGDAPITVHNETKIYIDGQAKFTALLADIAAAQETIHLEYYSFINDHLGQEVLAALTAKAQAGVQVRVIYDRWGSAGANTKFFRPLTQAGGQVLPFVTSQNAITKNRLNYHLHRKIVVIDGNIGWTGGFNIGDQYLGRKKKFGYWRDTHVRIHGYAALSLQERFILDWNASAEKKQKEAKILFQDRYFPTDLKVDHITPIQIVADGPDHNFETLKGGFLSFILNAKESILLQTPYLIPDDSMLDALLVAANSGVKVQIMIPNMPDHPFIYRATQYYANLLTKHHVEVYIYQNGFLHAKTAVFDNQVASIGSMNHDYRSYSLNFEENAFLYDQEVSQQLTEIFKVDIEKSQLLTPEIIAQQSRWLRFKQLFSRLLSPIL</sequence>
<keyword evidence="16" id="KW-1185">Reference proteome</keyword>
<dbReference type="Proteomes" id="UP000563523">
    <property type="component" value="Unassembled WGS sequence"/>
</dbReference>
<keyword evidence="10 12" id="KW-0594">Phospholipid biosynthesis</keyword>
<feature type="transmembrane region" description="Helical" evidence="12">
    <location>
        <begin position="36"/>
        <end position="54"/>
    </location>
</feature>
<evidence type="ECO:0000256" key="2">
    <source>
        <dbReference type="ARBA" id="ARBA00022475"/>
    </source>
</evidence>
<dbReference type="SUPFAM" id="SSF56024">
    <property type="entry name" value="Phospholipase D/nuclease"/>
    <property type="match status" value="2"/>
</dbReference>
<keyword evidence="3 12" id="KW-0444">Lipid biosynthesis</keyword>
<evidence type="ECO:0000256" key="4">
    <source>
        <dbReference type="ARBA" id="ARBA00022679"/>
    </source>
</evidence>
<dbReference type="GO" id="GO:0005886">
    <property type="term" value="C:plasma membrane"/>
    <property type="evidence" value="ECO:0007669"/>
    <property type="project" value="UniProtKB-SubCell"/>
</dbReference>
<dbReference type="CDD" id="cd09112">
    <property type="entry name" value="PLDc_CLS_2"/>
    <property type="match status" value="1"/>
</dbReference>
<dbReference type="EMBL" id="JABZEC010000003">
    <property type="protein sequence ID" value="NVY96467.1"/>
    <property type="molecule type" value="Genomic_DNA"/>
</dbReference>
<name>A0A850R6L9_9LACO</name>
<dbReference type="InterPro" id="IPR027379">
    <property type="entry name" value="CLS_N"/>
</dbReference>
<feature type="domain" description="PLD phosphodiesterase" evidence="14">
    <location>
        <begin position="217"/>
        <end position="244"/>
    </location>
</feature>
<dbReference type="Gene3D" id="3.30.870.10">
    <property type="entry name" value="Endonuclease Chain A"/>
    <property type="match status" value="2"/>
</dbReference>
<feature type="active site" evidence="12">
    <location>
        <position position="229"/>
    </location>
</feature>
<feature type="domain" description="PLD phosphodiesterase" evidence="14">
    <location>
        <begin position="400"/>
        <end position="427"/>
    </location>
</feature>
<evidence type="ECO:0000256" key="11">
    <source>
        <dbReference type="ARBA" id="ARBA00023264"/>
    </source>
</evidence>
<dbReference type="Pfam" id="PF13091">
    <property type="entry name" value="PLDc_2"/>
    <property type="match status" value="2"/>
</dbReference>
<evidence type="ECO:0000256" key="9">
    <source>
        <dbReference type="ARBA" id="ARBA00023136"/>
    </source>
</evidence>
<evidence type="ECO:0000256" key="6">
    <source>
        <dbReference type="ARBA" id="ARBA00022737"/>
    </source>
</evidence>
<feature type="active site" evidence="12">
    <location>
        <position position="224"/>
    </location>
</feature>
<evidence type="ECO:0000256" key="8">
    <source>
        <dbReference type="ARBA" id="ARBA00023098"/>
    </source>
</evidence>
<feature type="active site" evidence="12">
    <location>
        <position position="222"/>
    </location>
</feature>
<evidence type="ECO:0000256" key="5">
    <source>
        <dbReference type="ARBA" id="ARBA00022692"/>
    </source>
</evidence>
<evidence type="ECO:0000256" key="13">
    <source>
        <dbReference type="NCBIfam" id="TIGR04265"/>
    </source>
</evidence>
<keyword evidence="5 12" id="KW-0812">Transmembrane</keyword>
<feature type="active site" evidence="12">
    <location>
        <position position="407"/>
    </location>
</feature>
<keyword evidence="4 12" id="KW-0808">Transferase</keyword>
<dbReference type="PANTHER" id="PTHR21248">
    <property type="entry name" value="CARDIOLIPIN SYNTHASE"/>
    <property type="match status" value="1"/>
</dbReference>
<dbReference type="SMART" id="SM00155">
    <property type="entry name" value="PLDc"/>
    <property type="match status" value="2"/>
</dbReference>
<keyword evidence="6" id="KW-0677">Repeat</keyword>
<comment type="caution">
    <text evidence="15">The sequence shown here is derived from an EMBL/GenBank/DDBJ whole genome shotgun (WGS) entry which is preliminary data.</text>
</comment>
<keyword evidence="9 12" id="KW-0472">Membrane</keyword>
<feature type="transmembrane region" description="Helical" evidence="12">
    <location>
        <begin position="6"/>
        <end position="24"/>
    </location>
</feature>
<evidence type="ECO:0000256" key="7">
    <source>
        <dbReference type="ARBA" id="ARBA00022989"/>
    </source>
</evidence>
<keyword evidence="8 12" id="KW-0443">Lipid metabolism</keyword>
<dbReference type="InterPro" id="IPR030874">
    <property type="entry name" value="Cardiolipin_synth_Firmi"/>
</dbReference>
<comment type="function">
    <text evidence="12">Catalyzes the reversible phosphatidyl group transfer from one phosphatidylglycerol molecule to another to form cardiolipin (CL) (diphosphatidylglycerol) and glycerol.</text>
</comment>
<evidence type="ECO:0000256" key="10">
    <source>
        <dbReference type="ARBA" id="ARBA00023209"/>
    </source>
</evidence>
<dbReference type="EC" id="2.7.8.-" evidence="12 13"/>
<evidence type="ECO:0000256" key="12">
    <source>
        <dbReference type="HAMAP-Rule" id="MF_01916"/>
    </source>
</evidence>
<dbReference type="Pfam" id="PF13396">
    <property type="entry name" value="PLDc_N"/>
    <property type="match status" value="1"/>
</dbReference>
<keyword evidence="7 12" id="KW-1133">Transmembrane helix</keyword>
<protein>
    <recommendedName>
        <fullName evidence="12 13">Cardiolipin synthase</fullName>
        <shortName evidence="12">CL synthase</shortName>
        <ecNumber evidence="12 13">2.7.8.-</ecNumber>
    </recommendedName>
</protein>
<dbReference type="NCBIfam" id="TIGR04265">
    <property type="entry name" value="bac_cardiolipin"/>
    <property type="match status" value="1"/>
</dbReference>
<feature type="active site" evidence="12">
    <location>
        <position position="412"/>
    </location>
</feature>
<dbReference type="AlphaFoldDB" id="A0A850R6L9"/>
<dbReference type="PROSITE" id="PS50035">
    <property type="entry name" value="PLD"/>
    <property type="match status" value="2"/>
</dbReference>
<dbReference type="HAMAP" id="MF_01916">
    <property type="entry name" value="Cardiolipin_synth_Cls"/>
    <property type="match status" value="1"/>
</dbReference>
<accession>A0A850R6L9</accession>
<dbReference type="RefSeq" id="WP_176942624.1">
    <property type="nucleotide sequence ID" value="NZ_JABZEC010000003.1"/>
</dbReference>
<gene>
    <name evidence="15" type="primary">cls</name>
    <name evidence="15" type="ORF">HU830_04690</name>
</gene>
<keyword evidence="2 12" id="KW-1003">Cell membrane</keyword>
<reference evidence="15 16" key="1">
    <citation type="submission" date="2020-06" db="EMBL/GenBank/DDBJ databases">
        <authorList>
            <person name="Kang J."/>
        </authorList>
    </citation>
    <scope>NUCLEOTIDE SEQUENCE [LARGE SCALE GENOMIC DNA]</scope>
    <source>
        <strain evidence="15 16">DCY120</strain>
    </source>
</reference>
<evidence type="ECO:0000256" key="1">
    <source>
        <dbReference type="ARBA" id="ARBA00004651"/>
    </source>
</evidence>
<comment type="catalytic activity">
    <reaction evidence="12">
        <text>2 a 1,2-diacyl-sn-glycero-3-phospho-(1'-sn-glycerol) = a cardiolipin + glycerol</text>
        <dbReference type="Rhea" id="RHEA:31451"/>
        <dbReference type="ChEBI" id="CHEBI:17754"/>
        <dbReference type="ChEBI" id="CHEBI:62237"/>
        <dbReference type="ChEBI" id="CHEBI:64716"/>
    </reaction>
</comment>
<organism evidence="15 16">
    <name type="scientific">Bombilactobacillus apium</name>
    <dbReference type="NCBI Taxonomy" id="2675299"/>
    <lineage>
        <taxon>Bacteria</taxon>
        <taxon>Bacillati</taxon>
        <taxon>Bacillota</taxon>
        <taxon>Bacilli</taxon>
        <taxon>Lactobacillales</taxon>
        <taxon>Lactobacillaceae</taxon>
        <taxon>Bombilactobacillus</taxon>
    </lineage>
</organism>
<proteinExistence type="inferred from homology"/>
<dbReference type="InterPro" id="IPR001736">
    <property type="entry name" value="PLipase_D/transphosphatidylase"/>
</dbReference>
<dbReference type="InterPro" id="IPR022924">
    <property type="entry name" value="Cardiolipin_synthase"/>
</dbReference>
<dbReference type="InterPro" id="IPR025202">
    <property type="entry name" value="PLD-like_dom"/>
</dbReference>
<dbReference type="PANTHER" id="PTHR21248:SF22">
    <property type="entry name" value="PHOSPHOLIPASE D"/>
    <property type="match status" value="1"/>
</dbReference>
<dbReference type="FunFam" id="3.30.870.10:FF:000014">
    <property type="entry name" value="Cardiolipin synthase"/>
    <property type="match status" value="1"/>
</dbReference>
<dbReference type="GO" id="GO:0032049">
    <property type="term" value="P:cardiolipin biosynthetic process"/>
    <property type="evidence" value="ECO:0007669"/>
    <property type="project" value="UniProtKB-UniRule"/>
</dbReference>
<dbReference type="GO" id="GO:0008808">
    <property type="term" value="F:cardiolipin synthase activity"/>
    <property type="evidence" value="ECO:0007669"/>
    <property type="project" value="UniProtKB-UniRule"/>
</dbReference>